<name>A0A448X6J7_9PLAT</name>
<reference evidence="1" key="1">
    <citation type="submission" date="2018-11" db="EMBL/GenBank/DDBJ databases">
        <authorList>
            <consortium name="Pathogen Informatics"/>
        </authorList>
    </citation>
    <scope>NUCLEOTIDE SEQUENCE</scope>
</reference>
<dbReference type="Proteomes" id="UP000784294">
    <property type="component" value="Unassembled WGS sequence"/>
</dbReference>
<feature type="non-terminal residue" evidence="1">
    <location>
        <position position="1"/>
    </location>
</feature>
<protein>
    <submittedName>
        <fullName evidence="1">Uncharacterized protein</fullName>
    </submittedName>
</protein>
<proteinExistence type="predicted"/>
<dbReference type="EMBL" id="CAAALY010101867">
    <property type="protein sequence ID" value="VEL29290.1"/>
    <property type="molecule type" value="Genomic_DNA"/>
</dbReference>
<evidence type="ECO:0000313" key="1">
    <source>
        <dbReference type="EMBL" id="VEL29290.1"/>
    </source>
</evidence>
<organism evidence="1 2">
    <name type="scientific">Protopolystoma xenopodis</name>
    <dbReference type="NCBI Taxonomy" id="117903"/>
    <lineage>
        <taxon>Eukaryota</taxon>
        <taxon>Metazoa</taxon>
        <taxon>Spiralia</taxon>
        <taxon>Lophotrochozoa</taxon>
        <taxon>Platyhelminthes</taxon>
        <taxon>Monogenea</taxon>
        <taxon>Polyopisthocotylea</taxon>
        <taxon>Polystomatidea</taxon>
        <taxon>Polystomatidae</taxon>
        <taxon>Protopolystoma</taxon>
    </lineage>
</organism>
<dbReference type="AlphaFoldDB" id="A0A448X6J7"/>
<gene>
    <name evidence="1" type="ORF">PXEA_LOCUS22730</name>
</gene>
<accession>A0A448X6J7</accession>
<comment type="caution">
    <text evidence="1">The sequence shown here is derived from an EMBL/GenBank/DDBJ whole genome shotgun (WGS) entry which is preliminary data.</text>
</comment>
<sequence length="177" mass="19741">LSISKPIRQTIPRARIFSLRVSCLNQALHLTGRIISLYASIPTFIAARLFGPISEILRKVILKWPKSLADAACRLVIKPLDEWISCDSNAAALGKFIAPAPLQMENRLSVLSSLHNGDSAYSAVLCSSQPTVALQERRKLRQLGVLEQLEPNFEERWAYFADGREFLNLVQIVSSPK</sequence>
<keyword evidence="2" id="KW-1185">Reference proteome</keyword>
<dbReference type="OrthoDB" id="441771at2759"/>
<evidence type="ECO:0000313" key="2">
    <source>
        <dbReference type="Proteomes" id="UP000784294"/>
    </source>
</evidence>